<proteinExistence type="predicted"/>
<protein>
    <submittedName>
        <fullName evidence="1">Uncharacterized protein</fullName>
    </submittedName>
</protein>
<accession>A0A0E9RLI5</accession>
<dbReference type="EMBL" id="GBXM01078895">
    <property type="protein sequence ID" value="JAH29682.1"/>
    <property type="molecule type" value="Transcribed_RNA"/>
</dbReference>
<organism evidence="1">
    <name type="scientific">Anguilla anguilla</name>
    <name type="common">European freshwater eel</name>
    <name type="synonym">Muraena anguilla</name>
    <dbReference type="NCBI Taxonomy" id="7936"/>
    <lineage>
        <taxon>Eukaryota</taxon>
        <taxon>Metazoa</taxon>
        <taxon>Chordata</taxon>
        <taxon>Craniata</taxon>
        <taxon>Vertebrata</taxon>
        <taxon>Euteleostomi</taxon>
        <taxon>Actinopterygii</taxon>
        <taxon>Neopterygii</taxon>
        <taxon>Teleostei</taxon>
        <taxon>Anguilliformes</taxon>
        <taxon>Anguillidae</taxon>
        <taxon>Anguilla</taxon>
    </lineage>
</organism>
<name>A0A0E9RLI5_ANGAN</name>
<evidence type="ECO:0000313" key="1">
    <source>
        <dbReference type="EMBL" id="JAH29682.1"/>
    </source>
</evidence>
<dbReference type="AlphaFoldDB" id="A0A0E9RLI5"/>
<reference evidence="1" key="1">
    <citation type="submission" date="2014-11" db="EMBL/GenBank/DDBJ databases">
        <authorList>
            <person name="Amaro Gonzalez C."/>
        </authorList>
    </citation>
    <scope>NUCLEOTIDE SEQUENCE</scope>
</reference>
<reference evidence="1" key="2">
    <citation type="journal article" date="2015" name="Fish Shellfish Immunol.">
        <title>Early steps in the European eel (Anguilla anguilla)-Vibrio vulnificus interaction in the gills: Role of the RtxA13 toxin.</title>
        <authorList>
            <person name="Callol A."/>
            <person name="Pajuelo D."/>
            <person name="Ebbesson L."/>
            <person name="Teles M."/>
            <person name="MacKenzie S."/>
            <person name="Amaro C."/>
        </authorList>
    </citation>
    <scope>NUCLEOTIDE SEQUENCE</scope>
</reference>
<sequence length="74" mass="7611">MVFEGFVALGALVTRPCITVGSISGAVCPFSGCKGGIWTSKSLPVPMGHSSCLLVSFKSLPYRSLGVSHIASPI</sequence>